<evidence type="ECO:0000313" key="2">
    <source>
        <dbReference type="EMBL" id="ORZ38314.1"/>
    </source>
</evidence>
<name>A0A1Y2HWI4_9FUNG</name>
<comment type="caution">
    <text evidence="2">The sequence shown here is derived from an EMBL/GenBank/DDBJ whole genome shotgun (WGS) entry which is preliminary data.</text>
</comment>
<sequence length="470" mass="50540">MQRLPHPGSDPTSSSLPNANVLEKLAGLEQAIDSTSRDNRRLTLSVRELIASNKQLRQQLSAQQDTIRTQSQQLDATKRDLRQTRAQLKLAKSVSSATTVKSTAGASEGVKGGSTTDQVLRLRAQLASATTQVAQMQLLVHDLESDLGQARSQLANARDEHDRQLREHQLLIQLLVSVMSGCERLPPFPTSCHILSSTILAAIARCLALSNTPCDDPTWRSALTQALTLSCQTIQTCDDSSFMLSPTALISLSTALLTKLPSFNTQGATESIDTLLLICTNLPTPPLDHTSTKLLFHTLIHLLAPCHTALDSSSPIREKAACAVLALLDNPCASPVASLLPPDFDAIASLVLADLVDHGILYKVSPTTSRGALAAVPGLVPVLDSEYSLMPVHACLAVVLKVVADQAREECAWVFVKTRVQVRALVGLIDEVADMGEGDDNDNVEQKLVGGLREQVGLVWNAIESWSVND</sequence>
<proteinExistence type="predicted"/>
<evidence type="ECO:0000256" key="1">
    <source>
        <dbReference type="SAM" id="Coils"/>
    </source>
</evidence>
<accession>A0A1Y2HWI4</accession>
<feature type="coiled-coil region" evidence="1">
    <location>
        <begin position="140"/>
        <end position="167"/>
    </location>
</feature>
<evidence type="ECO:0000313" key="3">
    <source>
        <dbReference type="Proteomes" id="UP000193411"/>
    </source>
</evidence>
<gene>
    <name evidence="2" type="ORF">BCR44DRAFT_60038</name>
</gene>
<dbReference type="AlphaFoldDB" id="A0A1Y2HWI4"/>
<feature type="coiled-coil region" evidence="1">
    <location>
        <begin position="18"/>
        <end position="94"/>
    </location>
</feature>
<keyword evidence="1" id="KW-0175">Coiled coil</keyword>
<protein>
    <submittedName>
        <fullName evidence="2">Uncharacterized protein</fullName>
    </submittedName>
</protein>
<dbReference type="Proteomes" id="UP000193411">
    <property type="component" value="Unassembled WGS sequence"/>
</dbReference>
<keyword evidence="3" id="KW-1185">Reference proteome</keyword>
<organism evidence="2 3">
    <name type="scientific">Catenaria anguillulae PL171</name>
    <dbReference type="NCBI Taxonomy" id="765915"/>
    <lineage>
        <taxon>Eukaryota</taxon>
        <taxon>Fungi</taxon>
        <taxon>Fungi incertae sedis</taxon>
        <taxon>Blastocladiomycota</taxon>
        <taxon>Blastocladiomycetes</taxon>
        <taxon>Blastocladiales</taxon>
        <taxon>Catenariaceae</taxon>
        <taxon>Catenaria</taxon>
    </lineage>
</organism>
<dbReference type="EMBL" id="MCFL01000009">
    <property type="protein sequence ID" value="ORZ38314.1"/>
    <property type="molecule type" value="Genomic_DNA"/>
</dbReference>
<reference evidence="2 3" key="1">
    <citation type="submission" date="2016-07" db="EMBL/GenBank/DDBJ databases">
        <title>Pervasive Adenine N6-methylation of Active Genes in Fungi.</title>
        <authorList>
            <consortium name="DOE Joint Genome Institute"/>
            <person name="Mondo S.J."/>
            <person name="Dannebaum R.O."/>
            <person name="Kuo R.C."/>
            <person name="Labutti K."/>
            <person name="Haridas S."/>
            <person name="Kuo A."/>
            <person name="Salamov A."/>
            <person name="Ahrendt S.R."/>
            <person name="Lipzen A."/>
            <person name="Sullivan W."/>
            <person name="Andreopoulos W.B."/>
            <person name="Clum A."/>
            <person name="Lindquist E."/>
            <person name="Daum C."/>
            <person name="Ramamoorthy G.K."/>
            <person name="Gryganskyi A."/>
            <person name="Culley D."/>
            <person name="Magnuson J.K."/>
            <person name="James T.Y."/>
            <person name="O'Malley M.A."/>
            <person name="Stajich J.E."/>
            <person name="Spatafora J.W."/>
            <person name="Visel A."/>
            <person name="Grigoriev I.V."/>
        </authorList>
    </citation>
    <scope>NUCLEOTIDE SEQUENCE [LARGE SCALE GENOMIC DNA]</scope>
    <source>
        <strain evidence="2 3">PL171</strain>
    </source>
</reference>